<feature type="transmembrane region" description="Helical" evidence="2">
    <location>
        <begin position="25"/>
        <end position="45"/>
    </location>
</feature>
<dbReference type="EMBL" id="RBZW01000012">
    <property type="protein sequence ID" value="THE66069.1"/>
    <property type="molecule type" value="Genomic_DNA"/>
</dbReference>
<feature type="transmembrane region" description="Helical" evidence="2">
    <location>
        <begin position="226"/>
        <end position="243"/>
    </location>
</feature>
<dbReference type="RefSeq" id="WP_141463407.1">
    <property type="nucleotide sequence ID" value="NZ_RBZW01000012.1"/>
</dbReference>
<dbReference type="InterPro" id="IPR055966">
    <property type="entry name" value="DUF7544"/>
</dbReference>
<feature type="compositionally biased region" description="Acidic residues" evidence="1">
    <location>
        <begin position="404"/>
        <end position="419"/>
    </location>
</feature>
<organism evidence="3 4">
    <name type="scientific">Salinadaptatus halalkaliphilus</name>
    <dbReference type="NCBI Taxonomy" id="2419781"/>
    <lineage>
        <taxon>Archaea</taxon>
        <taxon>Methanobacteriati</taxon>
        <taxon>Methanobacteriota</taxon>
        <taxon>Stenosarchaea group</taxon>
        <taxon>Halobacteria</taxon>
        <taxon>Halobacteriales</taxon>
        <taxon>Natrialbaceae</taxon>
        <taxon>Salinadaptatus</taxon>
    </lineage>
</organism>
<feature type="transmembrane region" description="Helical" evidence="2">
    <location>
        <begin position="85"/>
        <end position="103"/>
    </location>
</feature>
<name>A0A4S3TP16_9EURY</name>
<feature type="transmembrane region" description="Helical" evidence="2">
    <location>
        <begin position="175"/>
        <end position="196"/>
    </location>
</feature>
<protein>
    <submittedName>
        <fullName evidence="3">Uncharacterized protein</fullName>
    </submittedName>
</protein>
<keyword evidence="2" id="KW-0812">Transmembrane</keyword>
<dbReference type="Pfam" id="PF24400">
    <property type="entry name" value="DUF7544"/>
    <property type="match status" value="1"/>
</dbReference>
<reference evidence="3 4" key="1">
    <citation type="submission" date="2018-10" db="EMBL/GenBank/DDBJ databases">
        <title>Natronolimnobius sp. XQ-INN 246 isolated from Inner Mongolia Autonomous Region of China.</title>
        <authorList>
            <person name="Xue Q."/>
        </authorList>
    </citation>
    <scope>NUCLEOTIDE SEQUENCE [LARGE SCALE GENOMIC DNA]</scope>
    <source>
        <strain evidence="3 4">XQ-INN 246</strain>
    </source>
</reference>
<feature type="transmembrane region" description="Helical" evidence="2">
    <location>
        <begin position="140"/>
        <end position="163"/>
    </location>
</feature>
<accession>A0A4S3TP16</accession>
<dbReference type="OrthoDB" id="137652at2157"/>
<keyword evidence="2" id="KW-1133">Transmembrane helix</keyword>
<feature type="compositionally biased region" description="Basic and acidic residues" evidence="1">
    <location>
        <begin position="381"/>
        <end position="403"/>
    </location>
</feature>
<feature type="region of interest" description="Disordered" evidence="1">
    <location>
        <begin position="333"/>
        <end position="419"/>
    </location>
</feature>
<keyword evidence="4" id="KW-1185">Reference proteome</keyword>
<feature type="transmembrane region" description="Helical" evidence="2">
    <location>
        <begin position="276"/>
        <end position="299"/>
    </location>
</feature>
<evidence type="ECO:0000256" key="2">
    <source>
        <dbReference type="SAM" id="Phobius"/>
    </source>
</evidence>
<evidence type="ECO:0000313" key="3">
    <source>
        <dbReference type="EMBL" id="THE66069.1"/>
    </source>
</evidence>
<comment type="caution">
    <text evidence="3">The sequence shown here is derived from an EMBL/GenBank/DDBJ whole genome shotgun (WGS) entry which is preliminary data.</text>
</comment>
<evidence type="ECO:0000256" key="1">
    <source>
        <dbReference type="SAM" id="MobiDB-lite"/>
    </source>
</evidence>
<gene>
    <name evidence="3" type="ORF">D8Y22_03860</name>
</gene>
<dbReference type="Proteomes" id="UP000318864">
    <property type="component" value="Unassembled WGS sequence"/>
</dbReference>
<dbReference type="AlphaFoldDB" id="A0A4S3TP16"/>
<keyword evidence="2" id="KW-0472">Membrane</keyword>
<proteinExistence type="predicted"/>
<evidence type="ECO:0000313" key="4">
    <source>
        <dbReference type="Proteomes" id="UP000318864"/>
    </source>
</evidence>
<feature type="compositionally biased region" description="Acidic residues" evidence="1">
    <location>
        <begin position="368"/>
        <end position="380"/>
    </location>
</feature>
<sequence>MDAVDDLSDAIDVTRNLLVPVEPWLWLKLAIVVFFLGSMTLGGGFQGDPSMIAQDPTIEDQPAPEDQQALEEELGEIPDELIQNLILAAIIIGVSLLVLWFVFRLIGGIMEFVFIESLRSNEVHVRRYFTANIGRGIRLFVFRLLVFVLAAAIVAVPLVYVFLTASSFEAMAGSILLLMLVGVGVALVQATVMRFTSEFVAPIMLLEGRGVLSGWKRLWPTLTANWSEYVVYLLLVWILQFVINIAAGIIMLFGVILVAIPFVIVGAILVATLGEIGIWLAILVAAVAVLAILLVVALVEMPIRTYFQYYALLLLGDTNDELDLIPDQRELVRDGGPAADEGGPDDRGDHPDGQWSGDDTAADRNDTDDTPVWDDDDTDPWDDRDNWGESSRDDSSDDRNVDDRDGDDDREESDDGRGW</sequence>
<feature type="transmembrane region" description="Helical" evidence="2">
    <location>
        <begin position="250"/>
        <end position="270"/>
    </location>
</feature>